<reference evidence="2" key="1">
    <citation type="submission" date="2013-08" db="EMBL/GenBank/DDBJ databases">
        <authorList>
            <person name="Mendez C."/>
            <person name="Richter M."/>
            <person name="Ferrer M."/>
            <person name="Sanchez J."/>
        </authorList>
    </citation>
    <scope>NUCLEOTIDE SEQUENCE</scope>
</reference>
<dbReference type="InterPro" id="IPR052344">
    <property type="entry name" value="Transposase-related"/>
</dbReference>
<comment type="caution">
    <text evidence="2">The sequence shown here is derived from an EMBL/GenBank/DDBJ whole genome shotgun (WGS) entry which is preliminary data.</text>
</comment>
<accession>T1A7M1</accession>
<reference evidence="2" key="2">
    <citation type="journal article" date="2014" name="ISME J.">
        <title>Microbial stratification in low pH oxic and suboxic macroscopic growths along an acid mine drainage.</title>
        <authorList>
            <person name="Mendez-Garcia C."/>
            <person name="Mesa V."/>
            <person name="Sprenger R.R."/>
            <person name="Richter M."/>
            <person name="Diez M.S."/>
            <person name="Solano J."/>
            <person name="Bargiela R."/>
            <person name="Golyshina O.V."/>
            <person name="Manteca A."/>
            <person name="Ramos J.L."/>
            <person name="Gallego J.R."/>
            <person name="Llorente I."/>
            <person name="Martins Dos Santos V.A."/>
            <person name="Jensen O.N."/>
            <person name="Pelaez A.I."/>
            <person name="Sanchez J."/>
            <person name="Ferrer M."/>
        </authorList>
    </citation>
    <scope>NUCLEOTIDE SEQUENCE</scope>
</reference>
<dbReference type="PANTHER" id="PTHR33678">
    <property type="entry name" value="BLL1576 PROTEIN"/>
    <property type="match status" value="1"/>
</dbReference>
<organism evidence="2">
    <name type="scientific">mine drainage metagenome</name>
    <dbReference type="NCBI Taxonomy" id="410659"/>
    <lineage>
        <taxon>unclassified sequences</taxon>
        <taxon>metagenomes</taxon>
        <taxon>ecological metagenomes</taxon>
    </lineage>
</organism>
<protein>
    <submittedName>
        <fullName evidence="2">Transposase IS66</fullName>
    </submittedName>
</protein>
<feature type="non-terminal residue" evidence="2">
    <location>
        <position position="141"/>
    </location>
</feature>
<evidence type="ECO:0000259" key="1">
    <source>
        <dbReference type="Pfam" id="PF03050"/>
    </source>
</evidence>
<evidence type="ECO:0000313" key="2">
    <source>
        <dbReference type="EMBL" id="EQD52848.1"/>
    </source>
</evidence>
<dbReference type="AlphaFoldDB" id="T1A7M1"/>
<feature type="non-terminal residue" evidence="2">
    <location>
        <position position="1"/>
    </location>
</feature>
<proteinExistence type="predicted"/>
<feature type="domain" description="Transposase IS66 central" evidence="1">
    <location>
        <begin position="9"/>
        <end position="141"/>
    </location>
</feature>
<dbReference type="EMBL" id="AUZX01009150">
    <property type="protein sequence ID" value="EQD52848.1"/>
    <property type="molecule type" value="Genomic_DNA"/>
</dbReference>
<sequence>ALCGAQHKAHTRRGFFEAQTAEPEGAGAALEQIGALYAVEEQIREGKLTGEAKRLHRLTHSKPQVERFFDWIERQFQRQGLLPSNPFTQALAYARERRLGLEVFLADPDVPIDTNHLERALRAIPMGRKNWNFCWTELGAK</sequence>
<name>T1A7M1_9ZZZZ</name>
<dbReference type="PANTHER" id="PTHR33678:SF1">
    <property type="entry name" value="BLL1576 PROTEIN"/>
    <property type="match status" value="1"/>
</dbReference>
<dbReference type="Pfam" id="PF03050">
    <property type="entry name" value="DDE_Tnp_IS66"/>
    <property type="match status" value="1"/>
</dbReference>
<dbReference type="InterPro" id="IPR004291">
    <property type="entry name" value="Transposase_IS66_central"/>
</dbReference>
<gene>
    <name evidence="2" type="ORF">B1A_12581</name>
</gene>